<reference evidence="3" key="1">
    <citation type="journal article" date="2017" name="Cell">
        <title>Insights into land plant evolution garnered from the Marchantia polymorpha genome.</title>
        <authorList>
            <person name="Bowman J.L."/>
            <person name="Kohchi T."/>
            <person name="Yamato K.T."/>
            <person name="Jenkins J."/>
            <person name="Shu S."/>
            <person name="Ishizaki K."/>
            <person name="Yamaoka S."/>
            <person name="Nishihama R."/>
            <person name="Nakamura Y."/>
            <person name="Berger F."/>
            <person name="Adam C."/>
            <person name="Aki S.S."/>
            <person name="Althoff F."/>
            <person name="Araki T."/>
            <person name="Arteaga-Vazquez M.A."/>
            <person name="Balasubrmanian S."/>
            <person name="Barry K."/>
            <person name="Bauer D."/>
            <person name="Boehm C.R."/>
            <person name="Briginshaw L."/>
            <person name="Caballero-Perez J."/>
            <person name="Catarino B."/>
            <person name="Chen F."/>
            <person name="Chiyoda S."/>
            <person name="Chovatia M."/>
            <person name="Davies K.M."/>
            <person name="Delmans M."/>
            <person name="Demura T."/>
            <person name="Dierschke T."/>
            <person name="Dolan L."/>
            <person name="Dorantes-Acosta A.E."/>
            <person name="Eklund D.M."/>
            <person name="Florent S.N."/>
            <person name="Flores-Sandoval E."/>
            <person name="Fujiyama A."/>
            <person name="Fukuzawa H."/>
            <person name="Galik B."/>
            <person name="Grimanelli D."/>
            <person name="Grimwood J."/>
            <person name="Grossniklaus U."/>
            <person name="Hamada T."/>
            <person name="Haseloff J."/>
            <person name="Hetherington A.J."/>
            <person name="Higo A."/>
            <person name="Hirakawa Y."/>
            <person name="Hundley H.N."/>
            <person name="Ikeda Y."/>
            <person name="Inoue K."/>
            <person name="Inoue S.I."/>
            <person name="Ishida S."/>
            <person name="Jia Q."/>
            <person name="Kakita M."/>
            <person name="Kanazawa T."/>
            <person name="Kawai Y."/>
            <person name="Kawashima T."/>
            <person name="Kennedy M."/>
            <person name="Kinose K."/>
            <person name="Kinoshita T."/>
            <person name="Kohara Y."/>
            <person name="Koide E."/>
            <person name="Komatsu K."/>
            <person name="Kopischke S."/>
            <person name="Kubo M."/>
            <person name="Kyozuka J."/>
            <person name="Lagercrantz U."/>
            <person name="Lin S.S."/>
            <person name="Lindquist E."/>
            <person name="Lipzen A.M."/>
            <person name="Lu C.W."/>
            <person name="De Luna E."/>
            <person name="Martienssen R.A."/>
            <person name="Minamino N."/>
            <person name="Mizutani M."/>
            <person name="Mizutani M."/>
            <person name="Mochizuki N."/>
            <person name="Monte I."/>
            <person name="Mosher R."/>
            <person name="Nagasaki H."/>
            <person name="Nakagami H."/>
            <person name="Naramoto S."/>
            <person name="Nishitani K."/>
            <person name="Ohtani M."/>
            <person name="Okamoto T."/>
            <person name="Okumura M."/>
            <person name="Phillips J."/>
            <person name="Pollak B."/>
            <person name="Reinders A."/>
            <person name="Rovekamp M."/>
            <person name="Sano R."/>
            <person name="Sawa S."/>
            <person name="Schmid M.W."/>
            <person name="Shirakawa M."/>
            <person name="Solano R."/>
            <person name="Spunde A."/>
            <person name="Suetsugu N."/>
            <person name="Sugano S."/>
            <person name="Sugiyama A."/>
            <person name="Sun R."/>
            <person name="Suzuki Y."/>
            <person name="Takenaka M."/>
            <person name="Takezawa D."/>
            <person name="Tomogane H."/>
            <person name="Tsuzuki M."/>
            <person name="Ueda T."/>
            <person name="Umeda M."/>
            <person name="Ward J.M."/>
            <person name="Watanabe Y."/>
            <person name="Yazaki K."/>
            <person name="Yokoyama R."/>
            <person name="Yoshitake Y."/>
            <person name="Yotsui I."/>
            <person name="Zachgo S."/>
            <person name="Schmutz J."/>
        </authorList>
    </citation>
    <scope>NUCLEOTIDE SEQUENCE [LARGE SCALE GENOMIC DNA]</scope>
    <source>
        <strain evidence="3">Tak-1</strain>
    </source>
</reference>
<feature type="compositionally biased region" description="Low complexity" evidence="1">
    <location>
        <begin position="49"/>
        <end position="65"/>
    </location>
</feature>
<dbReference type="Gramene" id="Mp3g12970.1">
    <property type="protein sequence ID" value="Mp3g12970.1.cds1"/>
    <property type="gene ID" value="Mp3g12970"/>
</dbReference>
<evidence type="ECO:0000313" key="3">
    <source>
        <dbReference type="Proteomes" id="UP000244005"/>
    </source>
</evidence>
<name>A0A2R6WXQ5_MARPO</name>
<keyword evidence="3" id="KW-1185">Reference proteome</keyword>
<gene>
    <name evidence="2" type="ORF">MARPO_0050s0089</name>
</gene>
<dbReference type="Proteomes" id="UP000244005">
    <property type="component" value="Unassembled WGS sequence"/>
</dbReference>
<evidence type="ECO:0000313" key="2">
    <source>
        <dbReference type="EMBL" id="PTQ38635.1"/>
    </source>
</evidence>
<dbReference type="EMBL" id="KZ772722">
    <property type="protein sequence ID" value="PTQ38635.1"/>
    <property type="molecule type" value="Genomic_DNA"/>
</dbReference>
<dbReference type="AlphaFoldDB" id="A0A2R6WXQ5"/>
<organism evidence="2 3">
    <name type="scientific">Marchantia polymorpha</name>
    <name type="common">Common liverwort</name>
    <name type="synonym">Marchantia aquatica</name>
    <dbReference type="NCBI Taxonomy" id="3197"/>
    <lineage>
        <taxon>Eukaryota</taxon>
        <taxon>Viridiplantae</taxon>
        <taxon>Streptophyta</taxon>
        <taxon>Embryophyta</taxon>
        <taxon>Marchantiophyta</taxon>
        <taxon>Marchantiopsida</taxon>
        <taxon>Marchantiidae</taxon>
        <taxon>Marchantiales</taxon>
        <taxon>Marchantiaceae</taxon>
        <taxon>Marchantia</taxon>
    </lineage>
</organism>
<protein>
    <submittedName>
        <fullName evidence="2">Uncharacterized protein</fullName>
    </submittedName>
</protein>
<sequence length="131" mass="13989">MFRPEDVKSLIPLRVAFAFCQLGDPNAHAPGTAYPRPPPPPQPPPPFAPVATPRSPASPRSPPSLRLLLPACPPAFLLRPTSGRPRSGRLRGARPLVRLPARVATATGGVCEYSHLPASPRPHTCLTTRTC</sequence>
<feature type="compositionally biased region" description="Pro residues" evidence="1">
    <location>
        <begin position="35"/>
        <end position="48"/>
    </location>
</feature>
<accession>A0A2R6WXQ5</accession>
<evidence type="ECO:0000256" key="1">
    <source>
        <dbReference type="SAM" id="MobiDB-lite"/>
    </source>
</evidence>
<feature type="region of interest" description="Disordered" evidence="1">
    <location>
        <begin position="28"/>
        <end position="65"/>
    </location>
</feature>
<proteinExistence type="predicted"/>